<reference evidence="1 2" key="1">
    <citation type="journal article" date="2016" name="Nat. Commun.">
        <title>Thousands of microbial genomes shed light on interconnected biogeochemical processes in an aquifer system.</title>
        <authorList>
            <person name="Anantharaman K."/>
            <person name="Brown C.T."/>
            <person name="Hug L.A."/>
            <person name="Sharon I."/>
            <person name="Castelle C.J."/>
            <person name="Probst A.J."/>
            <person name="Thomas B.C."/>
            <person name="Singh A."/>
            <person name="Wilkins M.J."/>
            <person name="Karaoz U."/>
            <person name="Brodie E.L."/>
            <person name="Williams K.H."/>
            <person name="Hubbard S.S."/>
            <person name="Banfield J.F."/>
        </authorList>
    </citation>
    <scope>NUCLEOTIDE SEQUENCE [LARGE SCALE GENOMIC DNA]</scope>
</reference>
<evidence type="ECO:0000313" key="2">
    <source>
        <dbReference type="Proteomes" id="UP000177777"/>
    </source>
</evidence>
<comment type="caution">
    <text evidence="1">The sequence shown here is derived from an EMBL/GenBank/DDBJ whole genome shotgun (WGS) entry which is preliminary data.</text>
</comment>
<organism evidence="1 2">
    <name type="scientific">Candidatus Nomurabacteria bacterium RIFCSPHIGHO2_02_FULL_41_18</name>
    <dbReference type="NCBI Taxonomy" id="1801754"/>
    <lineage>
        <taxon>Bacteria</taxon>
        <taxon>Candidatus Nomuraibacteriota</taxon>
    </lineage>
</organism>
<dbReference type="Gene3D" id="1.10.1220.10">
    <property type="entry name" value="Met repressor-like"/>
    <property type="match status" value="1"/>
</dbReference>
<dbReference type="GO" id="GO:0006355">
    <property type="term" value="P:regulation of DNA-templated transcription"/>
    <property type="evidence" value="ECO:0007669"/>
    <property type="project" value="InterPro"/>
</dbReference>
<gene>
    <name evidence="1" type="ORF">A3D42_01185</name>
</gene>
<evidence type="ECO:0008006" key="3">
    <source>
        <dbReference type="Google" id="ProtNLM"/>
    </source>
</evidence>
<dbReference type="Proteomes" id="UP000177777">
    <property type="component" value="Unassembled WGS sequence"/>
</dbReference>
<dbReference type="STRING" id="1801754.A3D42_01185"/>
<protein>
    <recommendedName>
        <fullName evidence="3">Ribbon-helix-helix protein CopG domain-containing protein</fullName>
    </recommendedName>
</protein>
<proteinExistence type="predicted"/>
<dbReference type="InterPro" id="IPR013321">
    <property type="entry name" value="Arc_rbn_hlx_hlx"/>
</dbReference>
<sequence>MHTNQKYNRINITLPKSTLNLLHKATAKRHRSEVIDLAVRQYIHSLGKKYIKQGLILAGKERSSRDLEIVKEFAQMKDL</sequence>
<name>A0A1F6W6Q8_9BACT</name>
<accession>A0A1F6W6Q8</accession>
<dbReference type="AlphaFoldDB" id="A0A1F6W6Q8"/>
<dbReference type="EMBL" id="MFUE01000013">
    <property type="protein sequence ID" value="OGI77593.1"/>
    <property type="molecule type" value="Genomic_DNA"/>
</dbReference>
<evidence type="ECO:0000313" key="1">
    <source>
        <dbReference type="EMBL" id="OGI77593.1"/>
    </source>
</evidence>